<sequence>MLFPRVGMFLISRETPSLSRSRSSLLSRERTLDRNRDGIGGLPALAFSLASSPPLFAPLLLPRTPLPLASVRRAALRQSGVLRSCSLPSRALSPSHSYKDNSRMVHDGDLGCTNLLSHDILLLDDIPVRQRHRRIPPSEYEAAKAHINQLLESQVIRQSSSPYASPIVLVRKKDGSLRLCLPRIEESLDALSGARWFSTIDLASGYNQVPVAEQDRPKTAFCTPFGLFEFNRMPFGLCNAPSTFQRMMQRMFGDQQGQSLLLYLDDIIVFSSSVKQHLQRLEMVLDQLQQEGLKAKFDKCAFFQQEVGYLGHVISSQGVSTIRLAGGSQLVVIVIVCVAVLLFLFVLTSILVYKQTDDCQKQFIQTAYKPAQTTITCDYSGNKRSSVQFFCKEDGFICEDILSTESSLKSNGTFSLTETSRGFSVSISNVSSHHAAVYWCGVKPKAGSYRAALRKIQLEVEEDPSTCQRIRSTAQLNMNSGRFSIKDDRVKRNLTITVRGVTADDTGTYWCGAESSDERRSNKFFCRLLMTVAILFSVVTLTTGMKKDTCVKVWQKSHGWSQETSPLQHCRFSTAASVCSSSDSDSLAETSSVQCLSPTGSSSSMLLSVRSIPSRVLLKRSAGFAWGWYGEDPIIIYLKMVPFFEELSDTLSFSQLLSMLQVRVRSFQDQNSAYGGV</sequence>
<proteinExistence type="predicted"/>
<evidence type="ECO:0000313" key="1">
    <source>
        <dbReference type="EMBL" id="KAI3369216.1"/>
    </source>
</evidence>
<gene>
    <name evidence="1" type="ORF">L3Q82_007450</name>
</gene>
<organism evidence="1 2">
    <name type="scientific">Scortum barcoo</name>
    <name type="common">barcoo grunter</name>
    <dbReference type="NCBI Taxonomy" id="214431"/>
    <lineage>
        <taxon>Eukaryota</taxon>
        <taxon>Metazoa</taxon>
        <taxon>Chordata</taxon>
        <taxon>Craniata</taxon>
        <taxon>Vertebrata</taxon>
        <taxon>Euteleostomi</taxon>
        <taxon>Actinopterygii</taxon>
        <taxon>Neopterygii</taxon>
        <taxon>Teleostei</taxon>
        <taxon>Neoteleostei</taxon>
        <taxon>Acanthomorphata</taxon>
        <taxon>Eupercaria</taxon>
        <taxon>Centrarchiformes</taxon>
        <taxon>Terapontoidei</taxon>
        <taxon>Terapontidae</taxon>
        <taxon>Scortum</taxon>
    </lineage>
</organism>
<reference evidence="1" key="1">
    <citation type="submission" date="2022-04" db="EMBL/GenBank/DDBJ databases">
        <title>Jade perch genome.</title>
        <authorList>
            <person name="Chao B."/>
        </authorList>
    </citation>
    <scope>NUCLEOTIDE SEQUENCE</scope>
    <source>
        <strain evidence="1">CB-2022</strain>
    </source>
</reference>
<evidence type="ECO:0000313" key="2">
    <source>
        <dbReference type="Proteomes" id="UP000831701"/>
    </source>
</evidence>
<dbReference type="Proteomes" id="UP000831701">
    <property type="component" value="Chromosome 7"/>
</dbReference>
<dbReference type="EMBL" id="CM041537">
    <property type="protein sequence ID" value="KAI3369216.1"/>
    <property type="molecule type" value="Genomic_DNA"/>
</dbReference>
<name>A0ACB8WNB5_9TELE</name>
<accession>A0ACB8WNB5</accession>
<comment type="caution">
    <text evidence="1">The sequence shown here is derived from an EMBL/GenBank/DDBJ whole genome shotgun (WGS) entry which is preliminary data.</text>
</comment>
<keyword evidence="2" id="KW-1185">Reference proteome</keyword>
<protein>
    <submittedName>
        <fullName evidence="1">Uncharacterized protein</fullName>
    </submittedName>
</protein>